<dbReference type="PRINTS" id="PR01609">
    <property type="entry name" value="CD36FAMILY"/>
</dbReference>
<proteinExistence type="inferred from homology"/>
<dbReference type="OrthoDB" id="18585at2759"/>
<dbReference type="GO" id="GO:0005764">
    <property type="term" value="C:lysosome"/>
    <property type="evidence" value="ECO:0007669"/>
    <property type="project" value="InterPro"/>
</dbReference>
<gene>
    <name evidence="9" type="ORF">BSL78_11172</name>
</gene>
<dbReference type="STRING" id="307972.A0A2G8KVC4"/>
<dbReference type="PANTHER" id="PTHR11923">
    <property type="entry name" value="SCAVENGER RECEPTOR CLASS B TYPE-1 SR-B1"/>
    <property type="match status" value="1"/>
</dbReference>
<evidence type="ECO:0000256" key="8">
    <source>
        <dbReference type="SAM" id="Phobius"/>
    </source>
</evidence>
<dbReference type="PANTHER" id="PTHR11923:SF51">
    <property type="entry name" value="LYSOSOME MEMBRANE PROTEIN 2"/>
    <property type="match status" value="1"/>
</dbReference>
<dbReference type="InterPro" id="IPR005429">
    <property type="entry name" value="LimpII"/>
</dbReference>
<keyword evidence="3 8" id="KW-0812">Transmembrane</keyword>
<evidence type="ECO:0000313" key="9">
    <source>
        <dbReference type="EMBL" id="PIK51964.1"/>
    </source>
</evidence>
<protein>
    <submittedName>
        <fullName evidence="9">Putative lysosome membrane protein 2 isoform X1</fullName>
    </submittedName>
</protein>
<evidence type="ECO:0000256" key="1">
    <source>
        <dbReference type="ARBA" id="ARBA00004370"/>
    </source>
</evidence>
<comment type="caution">
    <text evidence="9">The sequence shown here is derived from an EMBL/GenBank/DDBJ whole genome shotgun (WGS) entry which is preliminary data.</text>
</comment>
<evidence type="ECO:0000256" key="3">
    <source>
        <dbReference type="ARBA" id="ARBA00022692"/>
    </source>
</evidence>
<dbReference type="PRINTS" id="PR01611">
    <property type="entry name" value="LIMPII"/>
</dbReference>
<keyword evidence="4 8" id="KW-1133">Transmembrane helix</keyword>
<keyword evidence="6" id="KW-0325">Glycoprotein</keyword>
<feature type="region of interest" description="Disordered" evidence="7">
    <location>
        <begin position="409"/>
        <end position="432"/>
    </location>
</feature>
<name>A0A2G8KVC4_STIJA</name>
<evidence type="ECO:0000256" key="5">
    <source>
        <dbReference type="ARBA" id="ARBA00023136"/>
    </source>
</evidence>
<feature type="transmembrane region" description="Helical" evidence="8">
    <location>
        <begin position="387"/>
        <end position="407"/>
    </location>
</feature>
<reference evidence="9 10" key="1">
    <citation type="journal article" date="2017" name="PLoS Biol.">
        <title>The sea cucumber genome provides insights into morphological evolution and visceral regeneration.</title>
        <authorList>
            <person name="Zhang X."/>
            <person name="Sun L."/>
            <person name="Yuan J."/>
            <person name="Sun Y."/>
            <person name="Gao Y."/>
            <person name="Zhang L."/>
            <person name="Li S."/>
            <person name="Dai H."/>
            <person name="Hamel J.F."/>
            <person name="Liu C."/>
            <person name="Yu Y."/>
            <person name="Liu S."/>
            <person name="Lin W."/>
            <person name="Guo K."/>
            <person name="Jin S."/>
            <person name="Xu P."/>
            <person name="Storey K.B."/>
            <person name="Huan P."/>
            <person name="Zhang T."/>
            <person name="Zhou Y."/>
            <person name="Zhang J."/>
            <person name="Lin C."/>
            <person name="Li X."/>
            <person name="Xing L."/>
            <person name="Huo D."/>
            <person name="Sun M."/>
            <person name="Wang L."/>
            <person name="Mercier A."/>
            <person name="Li F."/>
            <person name="Yang H."/>
            <person name="Xiang J."/>
        </authorList>
    </citation>
    <scope>NUCLEOTIDE SEQUENCE [LARGE SCALE GENOMIC DNA]</scope>
    <source>
        <strain evidence="9">Shaxun</strain>
        <tissue evidence="9">Muscle</tissue>
    </source>
</reference>
<evidence type="ECO:0000256" key="7">
    <source>
        <dbReference type="SAM" id="MobiDB-lite"/>
    </source>
</evidence>
<keyword evidence="10" id="KW-1185">Reference proteome</keyword>
<comment type="subcellular location">
    <subcellularLocation>
        <location evidence="1">Membrane</location>
    </subcellularLocation>
</comment>
<organism evidence="9 10">
    <name type="scientific">Stichopus japonicus</name>
    <name type="common">Sea cucumber</name>
    <dbReference type="NCBI Taxonomy" id="307972"/>
    <lineage>
        <taxon>Eukaryota</taxon>
        <taxon>Metazoa</taxon>
        <taxon>Echinodermata</taxon>
        <taxon>Eleutherozoa</taxon>
        <taxon>Echinozoa</taxon>
        <taxon>Holothuroidea</taxon>
        <taxon>Aspidochirotacea</taxon>
        <taxon>Aspidochirotida</taxon>
        <taxon>Stichopodidae</taxon>
        <taxon>Apostichopus</taxon>
    </lineage>
</organism>
<dbReference type="GO" id="GO:0005044">
    <property type="term" value="F:scavenger receptor activity"/>
    <property type="evidence" value="ECO:0007669"/>
    <property type="project" value="InterPro"/>
</dbReference>
<evidence type="ECO:0000313" key="10">
    <source>
        <dbReference type="Proteomes" id="UP000230750"/>
    </source>
</evidence>
<dbReference type="Proteomes" id="UP000230750">
    <property type="component" value="Unassembled WGS sequence"/>
</dbReference>
<comment type="similarity">
    <text evidence="2">Belongs to the CD36 family.</text>
</comment>
<dbReference type="InterPro" id="IPR002159">
    <property type="entry name" value="CD36_fam"/>
</dbReference>
<dbReference type="EMBL" id="MRZV01000349">
    <property type="protein sequence ID" value="PIK51964.1"/>
    <property type="molecule type" value="Genomic_DNA"/>
</dbReference>
<evidence type="ECO:0000256" key="6">
    <source>
        <dbReference type="ARBA" id="ARBA00023180"/>
    </source>
</evidence>
<keyword evidence="5 8" id="KW-0472">Membrane</keyword>
<sequence>MWNLTNADDVLKGAKPNVTQVGPYTYRETKNKENVTFLSSDEEISYTTLSQYEFVSDMSVENANPMIDKITSINIPYLTVVNMVSFWGDKEKSEVKLAALLTGSQVFESHTVDELLWGYEDPLLKLIALQKPGLVPSTFFGLFAGKNNSDDGVYVVDSGKTDPSRTSSIKTYKGNSSLTFWTTNTTNMINGTDGTYYHPFIDKSEPLYVFSSDICRSIQASYEKPIDVEGLTADRFVGTPEDFQNTTLNPANLGFCTPNASYCLPGGLLNVSNCHQDAPVVMSLPHFLFAEEKVLEMLDGDLNPIKEKHQTSFDLEPITGGPLQVFKRLQINIHQKAYKDMPNFKSLPNAYLPILWLEESSVVTPEYAKQLEWMTLKIWVVVHISQWLFIGLGILLSIIMVSCLLSGTRNSSDLARPVNTPSENSPLLGNKA</sequence>
<evidence type="ECO:0000256" key="4">
    <source>
        <dbReference type="ARBA" id="ARBA00022989"/>
    </source>
</evidence>
<accession>A0A2G8KVC4</accession>
<dbReference type="GO" id="GO:0016020">
    <property type="term" value="C:membrane"/>
    <property type="evidence" value="ECO:0007669"/>
    <property type="project" value="UniProtKB-SubCell"/>
</dbReference>
<dbReference type="Pfam" id="PF01130">
    <property type="entry name" value="CD36"/>
    <property type="match status" value="1"/>
</dbReference>
<dbReference type="AlphaFoldDB" id="A0A2G8KVC4"/>
<evidence type="ECO:0000256" key="2">
    <source>
        <dbReference type="ARBA" id="ARBA00010532"/>
    </source>
</evidence>